<dbReference type="PANTHER" id="PTHR47360:SF1">
    <property type="entry name" value="ENDOPEPTIDASE NLPC-RELATED"/>
    <property type="match status" value="1"/>
</dbReference>
<feature type="domain" description="NlpC/P60" evidence="6">
    <location>
        <begin position="63"/>
        <end position="184"/>
    </location>
</feature>
<keyword evidence="3" id="KW-0732">Signal</keyword>
<evidence type="ECO:0000256" key="1">
    <source>
        <dbReference type="ARBA" id="ARBA00007074"/>
    </source>
</evidence>
<comment type="similarity">
    <text evidence="1">Belongs to the peptidase C40 family.</text>
</comment>
<dbReference type="Pfam" id="PF00877">
    <property type="entry name" value="NLPC_P60"/>
    <property type="match status" value="1"/>
</dbReference>
<evidence type="ECO:0000256" key="3">
    <source>
        <dbReference type="ARBA" id="ARBA00022729"/>
    </source>
</evidence>
<organism evidence="7 8">
    <name type="scientific">Modicisalibacter luteus</name>
    <dbReference type="NCBI Taxonomy" id="453962"/>
    <lineage>
        <taxon>Bacteria</taxon>
        <taxon>Pseudomonadati</taxon>
        <taxon>Pseudomonadota</taxon>
        <taxon>Gammaproteobacteria</taxon>
        <taxon>Oceanospirillales</taxon>
        <taxon>Halomonadaceae</taxon>
        <taxon>Modicisalibacter</taxon>
    </lineage>
</organism>
<evidence type="ECO:0000256" key="5">
    <source>
        <dbReference type="ARBA" id="ARBA00022807"/>
    </source>
</evidence>
<name>A0ABV7LXK5_9GAMM</name>
<proteinExistence type="inferred from homology"/>
<dbReference type="InterPro" id="IPR000064">
    <property type="entry name" value="NLP_P60_dom"/>
</dbReference>
<comment type="caution">
    <text evidence="7">The sequence shown here is derived from an EMBL/GenBank/DDBJ whole genome shotgun (WGS) entry which is preliminary data.</text>
</comment>
<dbReference type="Proteomes" id="UP001595640">
    <property type="component" value="Unassembled WGS sequence"/>
</dbReference>
<evidence type="ECO:0000256" key="4">
    <source>
        <dbReference type="ARBA" id="ARBA00022801"/>
    </source>
</evidence>
<keyword evidence="4" id="KW-0378">Hydrolase</keyword>
<gene>
    <name evidence="7" type="ORF">ACFOEI_04655</name>
</gene>
<evidence type="ECO:0000259" key="6">
    <source>
        <dbReference type="PROSITE" id="PS51935"/>
    </source>
</evidence>
<dbReference type="PANTHER" id="PTHR47360">
    <property type="entry name" value="MUREIN DD-ENDOPEPTIDASE MEPS/MUREIN LD-CARBOXYPEPTIDASE"/>
    <property type="match status" value="1"/>
</dbReference>
<reference evidence="8" key="1">
    <citation type="journal article" date="2019" name="Int. J. Syst. Evol. Microbiol.">
        <title>The Global Catalogue of Microorganisms (GCM) 10K type strain sequencing project: providing services to taxonomists for standard genome sequencing and annotation.</title>
        <authorList>
            <consortium name="The Broad Institute Genomics Platform"/>
            <consortium name="The Broad Institute Genome Sequencing Center for Infectious Disease"/>
            <person name="Wu L."/>
            <person name="Ma J."/>
        </authorList>
    </citation>
    <scope>NUCLEOTIDE SEQUENCE [LARGE SCALE GENOMIC DNA]</scope>
    <source>
        <strain evidence="8">KCTC 12847</strain>
    </source>
</reference>
<dbReference type="Gene3D" id="3.90.1720.10">
    <property type="entry name" value="endopeptidase domain like (from Nostoc punctiforme)"/>
    <property type="match status" value="1"/>
</dbReference>
<keyword evidence="5" id="KW-0788">Thiol protease</keyword>
<evidence type="ECO:0000313" key="7">
    <source>
        <dbReference type="EMBL" id="MFC3291351.1"/>
    </source>
</evidence>
<dbReference type="InterPro" id="IPR052062">
    <property type="entry name" value="Murein_DD/LD_carboxypeptidase"/>
</dbReference>
<dbReference type="PROSITE" id="PS51935">
    <property type="entry name" value="NLPC_P60"/>
    <property type="match status" value="1"/>
</dbReference>
<sequence>MNYQFLLAWAMAGLLAGCAGTPQDSGSQTERSSGFHASGKAHVMGSATQLAQRWGTLRRSSLRTMRQALLNEHERWEGTPYVLGGEGLRGIDCSALVQQVYREAFALELPRTTSAQMHEGKVVARDALEVGDLVFFRPPGVYRHVGIYVDDGYFLHASTSQGVKLSRLDNVYWNRHYWQARRPMPLKEIAQRFE</sequence>
<keyword evidence="2" id="KW-0645">Protease</keyword>
<evidence type="ECO:0000313" key="8">
    <source>
        <dbReference type="Proteomes" id="UP001595640"/>
    </source>
</evidence>
<accession>A0ABV7LXK5</accession>
<evidence type="ECO:0000256" key="2">
    <source>
        <dbReference type="ARBA" id="ARBA00022670"/>
    </source>
</evidence>
<dbReference type="SUPFAM" id="SSF54001">
    <property type="entry name" value="Cysteine proteinases"/>
    <property type="match status" value="1"/>
</dbReference>
<dbReference type="RefSeq" id="WP_019016734.1">
    <property type="nucleotide sequence ID" value="NZ_BMXD01000007.1"/>
</dbReference>
<protein>
    <submittedName>
        <fullName evidence="7">C40 family peptidase</fullName>
    </submittedName>
</protein>
<keyword evidence="8" id="KW-1185">Reference proteome</keyword>
<dbReference type="InterPro" id="IPR038765">
    <property type="entry name" value="Papain-like_cys_pep_sf"/>
</dbReference>
<dbReference type="EMBL" id="JBHRUH010000010">
    <property type="protein sequence ID" value="MFC3291351.1"/>
    <property type="molecule type" value="Genomic_DNA"/>
</dbReference>